<accession>A0A7H0VH79</accession>
<keyword evidence="3" id="KW-1185">Reference proteome</keyword>
<evidence type="ECO:0008006" key="4">
    <source>
        <dbReference type="Google" id="ProtNLM"/>
    </source>
</evidence>
<evidence type="ECO:0000313" key="3">
    <source>
        <dbReference type="Proteomes" id="UP000516305"/>
    </source>
</evidence>
<evidence type="ECO:0000313" key="2">
    <source>
        <dbReference type="EMBL" id="QNR25077.1"/>
    </source>
</evidence>
<protein>
    <recommendedName>
        <fullName evidence="4">Porin</fullName>
    </recommendedName>
</protein>
<dbReference type="EMBL" id="CP060139">
    <property type="protein sequence ID" value="QNR25077.1"/>
    <property type="molecule type" value="Genomic_DNA"/>
</dbReference>
<feature type="chain" id="PRO_5028946266" description="Porin" evidence="1">
    <location>
        <begin position="18"/>
        <end position="630"/>
    </location>
</feature>
<feature type="signal peptide" evidence="1">
    <location>
        <begin position="1"/>
        <end position="17"/>
    </location>
</feature>
<gene>
    <name evidence="2" type="ORF">H4K34_04310</name>
</gene>
<dbReference type="AlphaFoldDB" id="A0A7H0VH79"/>
<name>A0A7H0VH79_9FLAO</name>
<organism evidence="2 3">
    <name type="scientific">Croceimicrobium hydrocarbonivorans</name>
    <dbReference type="NCBI Taxonomy" id="2761580"/>
    <lineage>
        <taxon>Bacteria</taxon>
        <taxon>Pseudomonadati</taxon>
        <taxon>Bacteroidota</taxon>
        <taxon>Flavobacteriia</taxon>
        <taxon>Flavobacteriales</taxon>
        <taxon>Owenweeksiaceae</taxon>
        <taxon>Croceimicrobium</taxon>
    </lineage>
</organism>
<dbReference type="RefSeq" id="WP_210759602.1">
    <property type="nucleotide sequence ID" value="NZ_CP060139.1"/>
</dbReference>
<dbReference type="InterPro" id="IPR025631">
    <property type="entry name" value="Porin_10"/>
</dbReference>
<keyword evidence="1" id="KW-0732">Signal</keyword>
<dbReference type="Proteomes" id="UP000516305">
    <property type="component" value="Chromosome"/>
</dbReference>
<evidence type="ECO:0000256" key="1">
    <source>
        <dbReference type="SAM" id="SignalP"/>
    </source>
</evidence>
<sequence>MMRNTIFLLLLSLGLAAQKPSPDALKPQFSHQYFYWQQQGYYFIDTSLSSLTWYHQLNNALSDDYGKLVLMNLGGPRNNLILQGLKPLEDFQSFGPFQDYFVSPERVAYYQVRSPLTGARYVNGYERGQLFRIYHSQNITKNWNFSVQYRRLNSLSFYINDQNKQSSFLINSHYQSPKGAYQLWAYFASEKLELQENGGIIHDSVFTDNLESSRTLLITRFDQDQRAVYNRDYFIDHQIDFWKLFKKKVKAPVDTLPDSLQVKSPETEKQRSIILGHNARFNRRAFAYYGRSNDVYDQYYFDQDGVYTDSLRYASLYNEAYLQTIIGDSSRFNLKAGAFHQYLEYSNAYFETGAQHFGVNAQLQGNYKQYFDLHTEGKYILTGPFANNFELKVRVQGTFFKSLGAFAGYSIQNKAPDFLQQVYISNNVIWNQDLGPVLSNELQFGLQWGRSNYLRFRTFGASDYVYFGADLKPVVAPDLVAYQSIDLKQDFYLWNLLHLDNQVTYQIALNNADRYMPLPEWVNRLSLYFEFPMFKRALKVLIGAEATYFSAFQSPSYSTATGQLYIANEYPVGDYFMVDAFAQFKVAKAVIFLKMQNLTQGMVAYNYWAAPHYPLNDRVFRVGVNWRFFN</sequence>
<dbReference type="Pfam" id="PF14121">
    <property type="entry name" value="Porin_10"/>
    <property type="match status" value="1"/>
</dbReference>
<reference evidence="2 3" key="1">
    <citation type="submission" date="2020-08" db="EMBL/GenBank/DDBJ databases">
        <title>Croceimicrobium hydrocarbonivorans gen. nov., sp. nov., a novel marine bacterium isolated from a bacterial consortium that degrades polyethylene terephthalate.</title>
        <authorList>
            <person name="Liu R."/>
        </authorList>
    </citation>
    <scope>NUCLEOTIDE SEQUENCE [LARGE SCALE GENOMIC DNA]</scope>
    <source>
        <strain evidence="2 3">A20-9</strain>
    </source>
</reference>
<dbReference type="KEGG" id="chyd:H4K34_04310"/>
<dbReference type="SUPFAM" id="SSF56935">
    <property type="entry name" value="Porins"/>
    <property type="match status" value="1"/>
</dbReference>
<proteinExistence type="predicted"/>